<accession>A0ABT0YN95</accession>
<sequence length="197" mass="22516">MSTAPKITRDSLLTLEAYARQRAAMKAQVIPHRRLRSVCLGEHLMLQFEDETTIRYQIQEMLRIEKIFEETGIQDELDAYLPLVPDGSNWKATMMLEYTDVEQRRLALGRLIGIEDRVYVQVSDYSRMYALADEDLPRERADKTSSVHFLRFEFTPDMQAAVLAGAGVRLGVDHPEYLAEISLAAETLQALRADLLP</sequence>
<dbReference type="InterPro" id="IPR021890">
    <property type="entry name" value="DUF3501"/>
</dbReference>
<dbReference type="Proteomes" id="UP001165541">
    <property type="component" value="Unassembled WGS sequence"/>
</dbReference>
<evidence type="ECO:0000313" key="1">
    <source>
        <dbReference type="EMBL" id="MCM5680187.1"/>
    </source>
</evidence>
<reference evidence="1" key="1">
    <citation type="submission" date="2022-05" db="EMBL/GenBank/DDBJ databases">
        <title>Schlegelella sp. nov., isolated from mangrove soil.</title>
        <authorList>
            <person name="Liu Y."/>
            <person name="Ge X."/>
            <person name="Liu W."/>
        </authorList>
    </citation>
    <scope>NUCLEOTIDE SEQUENCE</scope>
    <source>
        <strain evidence="1">S2-27</strain>
    </source>
</reference>
<comment type="caution">
    <text evidence="1">The sequence shown here is derived from an EMBL/GenBank/DDBJ whole genome shotgun (WGS) entry which is preliminary data.</text>
</comment>
<evidence type="ECO:0000313" key="2">
    <source>
        <dbReference type="Proteomes" id="UP001165541"/>
    </source>
</evidence>
<organism evidence="1 2">
    <name type="scientific">Caldimonas mangrovi</name>
    <dbReference type="NCBI Taxonomy" id="2944811"/>
    <lineage>
        <taxon>Bacteria</taxon>
        <taxon>Pseudomonadati</taxon>
        <taxon>Pseudomonadota</taxon>
        <taxon>Betaproteobacteria</taxon>
        <taxon>Burkholderiales</taxon>
        <taxon>Sphaerotilaceae</taxon>
        <taxon>Caldimonas</taxon>
    </lineage>
</organism>
<gene>
    <name evidence="1" type="ORF">M8A51_11660</name>
</gene>
<dbReference type="EMBL" id="JAMKFE010000006">
    <property type="protein sequence ID" value="MCM5680187.1"/>
    <property type="molecule type" value="Genomic_DNA"/>
</dbReference>
<dbReference type="Pfam" id="PF12007">
    <property type="entry name" value="DUF3501"/>
    <property type="match status" value="1"/>
</dbReference>
<name>A0ABT0YN95_9BURK</name>
<protein>
    <submittedName>
        <fullName evidence="1">DUF3501 family protein</fullName>
    </submittedName>
</protein>
<dbReference type="RefSeq" id="WP_251778591.1">
    <property type="nucleotide sequence ID" value="NZ_JAMKFE010000006.1"/>
</dbReference>
<proteinExistence type="predicted"/>
<keyword evidence="2" id="KW-1185">Reference proteome</keyword>